<feature type="domain" description="DUF7079" evidence="6">
    <location>
        <begin position="502"/>
        <end position="613"/>
    </location>
</feature>
<dbReference type="InterPro" id="IPR015424">
    <property type="entry name" value="PyrdxlP-dep_Trfase"/>
</dbReference>
<dbReference type="FunFam" id="3.40.640.10:FF:000031">
    <property type="entry name" value="Kynureninase"/>
    <property type="match status" value="1"/>
</dbReference>
<dbReference type="OMA" id="SHVAYRS"/>
<gene>
    <name evidence="7" type="ORF">B7463_g5216</name>
</gene>
<dbReference type="AlphaFoldDB" id="A0A3E2HCM2"/>
<dbReference type="GO" id="GO:0005737">
    <property type="term" value="C:cytoplasm"/>
    <property type="evidence" value="ECO:0007669"/>
    <property type="project" value="InterPro"/>
</dbReference>
<dbReference type="InterPro" id="IPR055507">
    <property type="entry name" value="DUF7079"/>
</dbReference>
<dbReference type="NCBIfam" id="TIGR01814">
    <property type="entry name" value="kynureninase"/>
    <property type="match status" value="1"/>
</dbReference>
<keyword evidence="8" id="KW-1185">Reference proteome</keyword>
<keyword evidence="4" id="KW-0663">Pyridoxal phosphate</keyword>
<evidence type="ECO:0000256" key="3">
    <source>
        <dbReference type="ARBA" id="ARBA00022801"/>
    </source>
</evidence>
<dbReference type="InterPro" id="IPR010111">
    <property type="entry name" value="Kynureninase"/>
</dbReference>
<feature type="non-terminal residue" evidence="7">
    <location>
        <position position="1"/>
    </location>
</feature>
<dbReference type="Gene3D" id="3.90.1150.10">
    <property type="entry name" value="Aspartate Aminotransferase, domain 1"/>
    <property type="match status" value="1"/>
</dbReference>
<evidence type="ECO:0000256" key="5">
    <source>
        <dbReference type="ARBA" id="ARBA00083597"/>
    </source>
</evidence>
<dbReference type="OrthoDB" id="5978656at2759"/>
<keyword evidence="2" id="KW-0662">Pyridine nucleotide biosynthesis</keyword>
<proteinExistence type="inferred from homology"/>
<evidence type="ECO:0000259" key="6">
    <source>
        <dbReference type="Pfam" id="PF23296"/>
    </source>
</evidence>
<organism evidence="7 8">
    <name type="scientific">Scytalidium lignicola</name>
    <name type="common">Hyphomycete</name>
    <dbReference type="NCBI Taxonomy" id="5539"/>
    <lineage>
        <taxon>Eukaryota</taxon>
        <taxon>Fungi</taxon>
        <taxon>Dikarya</taxon>
        <taxon>Ascomycota</taxon>
        <taxon>Pezizomycotina</taxon>
        <taxon>Leotiomycetes</taxon>
        <taxon>Leotiomycetes incertae sedis</taxon>
        <taxon>Scytalidium</taxon>
    </lineage>
</organism>
<name>A0A3E2HCM2_SCYLI</name>
<dbReference type="GO" id="GO:0030170">
    <property type="term" value="F:pyridoxal phosphate binding"/>
    <property type="evidence" value="ECO:0007669"/>
    <property type="project" value="InterPro"/>
</dbReference>
<feature type="non-terminal residue" evidence="7">
    <location>
        <position position="635"/>
    </location>
</feature>
<keyword evidence="1" id="KW-0963">Cytoplasm</keyword>
<dbReference type="GO" id="GO:0043420">
    <property type="term" value="P:anthranilate metabolic process"/>
    <property type="evidence" value="ECO:0007669"/>
    <property type="project" value="TreeGrafter"/>
</dbReference>
<protein>
    <recommendedName>
        <fullName evidence="5">Abnormal fluorescence under UV illumination</fullName>
    </recommendedName>
</protein>
<keyword evidence="3" id="KW-0378">Hydrolase</keyword>
<comment type="caution">
    <text evidence="7">The sequence shown here is derived from an EMBL/GenBank/DDBJ whole genome shotgun (WGS) entry which is preliminary data.</text>
</comment>
<dbReference type="InterPro" id="IPR015422">
    <property type="entry name" value="PyrdxlP-dep_Trfase_small"/>
</dbReference>
<dbReference type="GO" id="GO:0009435">
    <property type="term" value="P:NAD+ biosynthetic process"/>
    <property type="evidence" value="ECO:0007669"/>
    <property type="project" value="InterPro"/>
</dbReference>
<dbReference type="Proteomes" id="UP000258309">
    <property type="component" value="Unassembled WGS sequence"/>
</dbReference>
<evidence type="ECO:0000313" key="8">
    <source>
        <dbReference type="Proteomes" id="UP000258309"/>
    </source>
</evidence>
<dbReference type="InterPro" id="IPR015421">
    <property type="entry name" value="PyrdxlP-dep_Trfase_major"/>
</dbReference>
<accession>A0A3E2HCM2</accession>
<evidence type="ECO:0000256" key="2">
    <source>
        <dbReference type="ARBA" id="ARBA00022642"/>
    </source>
</evidence>
<dbReference type="GO" id="GO:0019441">
    <property type="term" value="P:L-tryptophan catabolic process to kynurenine"/>
    <property type="evidence" value="ECO:0007669"/>
    <property type="project" value="TreeGrafter"/>
</dbReference>
<dbReference type="SUPFAM" id="SSF53383">
    <property type="entry name" value="PLP-dependent transferases"/>
    <property type="match status" value="1"/>
</dbReference>
<dbReference type="PANTHER" id="PTHR14084">
    <property type="entry name" value="KYNURENINASE"/>
    <property type="match status" value="1"/>
</dbReference>
<dbReference type="HAMAP" id="MF_01970">
    <property type="entry name" value="Kynureninase"/>
    <property type="match status" value="1"/>
</dbReference>
<dbReference type="Gene3D" id="3.40.640.10">
    <property type="entry name" value="Type I PLP-dependent aspartate aminotransferase-like (Major domain)"/>
    <property type="match status" value="1"/>
</dbReference>
<dbReference type="GO" id="GO:0030429">
    <property type="term" value="F:kynureninase activity"/>
    <property type="evidence" value="ECO:0007669"/>
    <property type="project" value="InterPro"/>
</dbReference>
<evidence type="ECO:0000256" key="1">
    <source>
        <dbReference type="ARBA" id="ARBA00022490"/>
    </source>
</evidence>
<dbReference type="Pfam" id="PF22580">
    <property type="entry name" value="KYNU_C"/>
    <property type="match status" value="1"/>
</dbReference>
<dbReference type="STRING" id="5539.A0A3E2HCM2"/>
<evidence type="ECO:0000313" key="7">
    <source>
        <dbReference type="EMBL" id="RFU31140.1"/>
    </source>
</evidence>
<reference evidence="7 8" key="1">
    <citation type="submission" date="2018-05" db="EMBL/GenBank/DDBJ databases">
        <title>Draft genome sequence of Scytalidium lignicola DSM 105466, a ubiquitous saprotrophic fungus.</title>
        <authorList>
            <person name="Buettner E."/>
            <person name="Gebauer A.M."/>
            <person name="Hofrichter M."/>
            <person name="Liers C."/>
            <person name="Kellner H."/>
        </authorList>
    </citation>
    <scope>NUCLEOTIDE SEQUENCE [LARGE SCALE GENOMIC DNA]</scope>
    <source>
        <strain evidence="7 8">DSM 105466</strain>
    </source>
</reference>
<evidence type="ECO:0000256" key="4">
    <source>
        <dbReference type="ARBA" id="ARBA00022898"/>
    </source>
</evidence>
<dbReference type="PANTHER" id="PTHR14084:SF2">
    <property type="entry name" value="KYNURENINASE 2"/>
    <property type="match status" value="1"/>
</dbReference>
<dbReference type="Pfam" id="PF23296">
    <property type="entry name" value="DUF7079"/>
    <property type="match status" value="1"/>
</dbReference>
<sequence>MGSHAAHETGAMTKPSFPQEAITSEYACSLDTKDPLRSFRDKFIIPSKANIKTKVLVKPGFSSPDPSIYFCGNSLGLQPRQTASYIQAQLDTWATIGVHGHFRDLENSPLVQWQKLAEHASALCAPLVGASPSEVAIMGTLTTNLHLLMASFYTPTKEKYKIILDWKAFPSDHYAIESQIRGHGFEPEEAMVFINPDDGEYEISTDKILKLIDDHAESAAMVLLPGIQYYTGQLFDMKTVTKHAQSKGLIVGWDLAHAAGNVPLSLHDWNVDFAAWCTYKYINAGPGSIAGLYIHEMHGKVEYKKGEEKPVFRHRLEGWYGGDQVGRFNMDNKFRPSPGASGYQVSNPSAIDLASLCASLSIFNETSMASLREKSVHITAYLEHLLLSIPSSDESPRPFRIITPSDPNMRGTQLSILLKPGILETLQEMLEGAGIVCDKRKPDVIRVAPMPFYNTYEEVWKFVEVFKEALLKYTTNTTNTMETVNVKNTTNTTETTNTLTKAEKQACITLSDLFLDIEFSPYHINYIAIKLHDLSMPIDQLKGILRNEIFPVLYGNRLSVAGIWDHFDEDDLIDEITNRRAHRRSIFQMLGNFAVWTMFSDLVQSPWNQVKERIHDLERQVPLESPPLTLPQHTE</sequence>
<dbReference type="EMBL" id="NCSJ02000083">
    <property type="protein sequence ID" value="RFU31140.1"/>
    <property type="molecule type" value="Genomic_DNA"/>
</dbReference>